<accession>A0ABN0ZLC1</accession>
<keyword evidence="3" id="KW-1185">Reference proteome</keyword>
<feature type="chain" id="PRO_5047242546" description="Chaplin domain-containing protein" evidence="1">
    <location>
        <begin position="31"/>
        <end position="69"/>
    </location>
</feature>
<evidence type="ECO:0000256" key="1">
    <source>
        <dbReference type="SAM" id="SignalP"/>
    </source>
</evidence>
<reference evidence="2 3" key="1">
    <citation type="journal article" date="2019" name="Int. J. Syst. Evol. Microbiol.">
        <title>The Global Catalogue of Microorganisms (GCM) 10K type strain sequencing project: providing services to taxonomists for standard genome sequencing and annotation.</title>
        <authorList>
            <consortium name="The Broad Institute Genomics Platform"/>
            <consortium name="The Broad Institute Genome Sequencing Center for Infectious Disease"/>
            <person name="Wu L."/>
            <person name="Ma J."/>
        </authorList>
    </citation>
    <scope>NUCLEOTIDE SEQUENCE [LARGE SCALE GENOMIC DNA]</scope>
    <source>
        <strain evidence="2 3">JCM 10649</strain>
    </source>
</reference>
<gene>
    <name evidence="2" type="ORF">GCM10009544_11640</name>
</gene>
<dbReference type="EMBL" id="BAAAHB010000007">
    <property type="protein sequence ID" value="GAA0450491.1"/>
    <property type="molecule type" value="Genomic_DNA"/>
</dbReference>
<evidence type="ECO:0008006" key="4">
    <source>
        <dbReference type="Google" id="ProtNLM"/>
    </source>
</evidence>
<keyword evidence="1" id="KW-0732">Signal</keyword>
<protein>
    <recommendedName>
        <fullName evidence="4">Chaplin domain-containing protein</fullName>
    </recommendedName>
</protein>
<evidence type="ECO:0000313" key="2">
    <source>
        <dbReference type="EMBL" id="GAA0450491.1"/>
    </source>
</evidence>
<feature type="signal peptide" evidence="1">
    <location>
        <begin position="1"/>
        <end position="30"/>
    </location>
</feature>
<comment type="caution">
    <text evidence="2">The sequence shown here is derived from an EMBL/GenBank/DDBJ whole genome shotgun (WGS) entry which is preliminary data.</text>
</comment>
<evidence type="ECO:0000313" key="3">
    <source>
        <dbReference type="Proteomes" id="UP001499895"/>
    </source>
</evidence>
<name>A0ABN0ZLC1_9ACTN</name>
<dbReference type="Proteomes" id="UP001499895">
    <property type="component" value="Unassembled WGS sequence"/>
</dbReference>
<organism evidence="2 3">
    <name type="scientific">Streptomyces stramineus</name>
    <dbReference type="NCBI Taxonomy" id="173861"/>
    <lineage>
        <taxon>Bacteria</taxon>
        <taxon>Bacillati</taxon>
        <taxon>Actinomycetota</taxon>
        <taxon>Actinomycetes</taxon>
        <taxon>Kitasatosporales</taxon>
        <taxon>Streptomycetaceae</taxon>
        <taxon>Streptomyces</taxon>
    </lineage>
</organism>
<dbReference type="PROSITE" id="PS51318">
    <property type="entry name" value="TAT"/>
    <property type="match status" value="1"/>
</dbReference>
<dbReference type="RefSeq" id="WP_344086627.1">
    <property type="nucleotide sequence ID" value="NZ_BAAAHB010000007.1"/>
</dbReference>
<dbReference type="InterPro" id="IPR006311">
    <property type="entry name" value="TAT_signal"/>
</dbReference>
<sequence length="69" mass="6805">MKSARRVLTTLATTVLLTAGGAALAAPAHADVHAHLLGVVGAEMSGVIELTGPVVGSILTIPNPLPDVA</sequence>
<proteinExistence type="predicted"/>